<dbReference type="InterPro" id="IPR051704">
    <property type="entry name" value="FAD_aromatic-hydroxylase"/>
</dbReference>
<dbReference type="PRINTS" id="PR00420">
    <property type="entry name" value="RNGMNOXGNASE"/>
</dbReference>
<name>A0A1M6LVH4_9ACTN</name>
<dbReference type="InterPro" id="IPR002938">
    <property type="entry name" value="FAD-bd"/>
</dbReference>
<gene>
    <name evidence="2" type="ORF">SAMN05421803_10976</name>
</gene>
<dbReference type="Gene3D" id="3.50.50.60">
    <property type="entry name" value="FAD/NAD(P)-binding domain"/>
    <property type="match status" value="1"/>
</dbReference>
<dbReference type="PANTHER" id="PTHR46865:SF2">
    <property type="entry name" value="MONOOXYGENASE"/>
    <property type="match status" value="1"/>
</dbReference>
<dbReference type="InterPro" id="IPR036188">
    <property type="entry name" value="FAD/NAD-bd_sf"/>
</dbReference>
<dbReference type="RefSeq" id="WP_073380147.1">
    <property type="nucleotide sequence ID" value="NZ_FQZK01000009.1"/>
</dbReference>
<protein>
    <submittedName>
        <fullName evidence="2">2-polyprenyl-6-methoxyphenol hydroxylase</fullName>
    </submittedName>
</protein>
<dbReference type="Proteomes" id="UP000184452">
    <property type="component" value="Unassembled WGS sequence"/>
</dbReference>
<dbReference type="PANTHER" id="PTHR46865">
    <property type="entry name" value="OXIDOREDUCTASE-RELATED"/>
    <property type="match status" value="1"/>
</dbReference>
<evidence type="ECO:0000259" key="1">
    <source>
        <dbReference type="Pfam" id="PF01494"/>
    </source>
</evidence>
<evidence type="ECO:0000313" key="2">
    <source>
        <dbReference type="EMBL" id="SHJ75209.1"/>
    </source>
</evidence>
<reference evidence="2 3" key="1">
    <citation type="submission" date="2016-11" db="EMBL/GenBank/DDBJ databases">
        <authorList>
            <person name="Jaros S."/>
            <person name="Januszkiewicz K."/>
            <person name="Wedrychowicz H."/>
        </authorList>
    </citation>
    <scope>NUCLEOTIDE SEQUENCE [LARGE SCALE GENOMIC DNA]</scope>
    <source>
        <strain evidence="2 3">CGMCC 4.5723</strain>
    </source>
</reference>
<dbReference type="EMBL" id="FQZK01000009">
    <property type="protein sequence ID" value="SHJ75209.1"/>
    <property type="molecule type" value="Genomic_DNA"/>
</dbReference>
<dbReference type="OrthoDB" id="3356051at2"/>
<dbReference type="AlphaFoldDB" id="A0A1M6LVH4"/>
<proteinExistence type="predicted"/>
<feature type="domain" description="FAD-binding" evidence="1">
    <location>
        <begin position="5"/>
        <end position="341"/>
    </location>
</feature>
<accession>A0A1M6LVH4</accession>
<keyword evidence="3" id="KW-1185">Reference proteome</keyword>
<dbReference type="SUPFAM" id="SSF51905">
    <property type="entry name" value="FAD/NAD(P)-binding domain"/>
    <property type="match status" value="1"/>
</dbReference>
<dbReference type="Pfam" id="PF01494">
    <property type="entry name" value="FAD_binding_3"/>
    <property type="match status" value="1"/>
</dbReference>
<dbReference type="STRING" id="758803.SAMN05421803_10976"/>
<organism evidence="2 3">
    <name type="scientific">Nocardiopsis flavescens</name>
    <dbReference type="NCBI Taxonomy" id="758803"/>
    <lineage>
        <taxon>Bacteria</taxon>
        <taxon>Bacillati</taxon>
        <taxon>Actinomycetota</taxon>
        <taxon>Actinomycetes</taxon>
        <taxon>Streptosporangiales</taxon>
        <taxon>Nocardiopsidaceae</taxon>
        <taxon>Nocardiopsis</taxon>
    </lineage>
</organism>
<sequence length="409" mass="44361">MNNRSVLISGAGIAGSALAHWLHRFGFRPTVVERADALRTGGHAVDIRGTARRVAELTGIVPQVRRAHTGARGMAFVDRRGRPVAKMGTDVYGDSGGPIAEMAILRSDLARILYNATGDRVEYVFGDSITRVDQGGDGVVVEFEKGGTRRFDLLVGADGVHSNVRRLVFGPHRDHVRDLGCYVALYTMPAELDLDGWQLMYTMPGGNGRPGRTAALSPVRAPGMVRAGFFLRSEPLPLDRRDTEGQKRTVLRAFEGEGWEIPRMLSGIADTDDFYFDRVGQVEVGTWARNRTVLLGDAGYCASPMSGIGTSLALVGAYVLAGELAAADGAHGPAYAVYEHRMRGFVDRAHEFARGAGDGGLMPASPARLWMRNQSVRILPYLPGNLVGRGMDRVAHTVRLPDYTAPLHR</sequence>
<dbReference type="Gene3D" id="3.30.9.10">
    <property type="entry name" value="D-Amino Acid Oxidase, subunit A, domain 2"/>
    <property type="match status" value="1"/>
</dbReference>
<evidence type="ECO:0000313" key="3">
    <source>
        <dbReference type="Proteomes" id="UP000184452"/>
    </source>
</evidence>
<dbReference type="GO" id="GO:0071949">
    <property type="term" value="F:FAD binding"/>
    <property type="evidence" value="ECO:0007669"/>
    <property type="project" value="InterPro"/>
</dbReference>